<dbReference type="PANTHER" id="PTHR22705">
    <property type="entry name" value="ZINC FINGER, ZZ DOMAIN CONTAINING 3"/>
    <property type="match status" value="1"/>
</dbReference>
<evidence type="ECO:0000256" key="2">
    <source>
        <dbReference type="ARBA" id="ARBA00022771"/>
    </source>
</evidence>
<keyword evidence="1" id="KW-0479">Metal-binding</keyword>
<feature type="region of interest" description="Disordered" evidence="5">
    <location>
        <begin position="460"/>
        <end position="534"/>
    </location>
</feature>
<dbReference type="OrthoDB" id="424753at2759"/>
<accession>A0A9P6Q0P7</accession>
<dbReference type="PROSITE" id="PS51294">
    <property type="entry name" value="HTH_MYB"/>
    <property type="match status" value="1"/>
</dbReference>
<dbReference type="InterPro" id="IPR009057">
    <property type="entry name" value="Homeodomain-like_sf"/>
</dbReference>
<feature type="domain" description="ZZ-type" evidence="7">
    <location>
        <begin position="587"/>
        <end position="647"/>
    </location>
</feature>
<dbReference type="SMART" id="SM00291">
    <property type="entry name" value="ZnF_ZZ"/>
    <property type="match status" value="1"/>
</dbReference>
<dbReference type="SUPFAM" id="SSF57850">
    <property type="entry name" value="RING/U-box"/>
    <property type="match status" value="1"/>
</dbReference>
<sequence length="679" mass="73129">MQQDNPSPAGSSFLTSSQQQSPSAAATPPTTTSALDRGPLGLAQDEEQWVREKMEYALHDFEVVALAIKRYKQQLQQVPKDINRLEALKERHMRDPLEFLRQLKSKQFRYPESSKTLPVPLVDWDKYQYPPANPILPSTVVKPAFKSPISFPSSGRESSTNMLNAPARSRAASPINEKSKIVRDTARSLGVPPSVLQRPPPTLQTYQPPSDVRIRTDNVGGGGNDDETRGSPMIVDRSSTAMEDVTHDRIRSATPSAAAGADQASSHGHNTPWTSSAASAFQRSSSHDTSQQHPPPSPLPLPPTPHSDPSVLFAAPLHSSSTAGTTGLAPPGVITNFSNLPDTNMTFNHMDGSYVTGSSHSGTSGGAGAGGGAGASGGAGQDKPKKEEPPRPPTYNMPWTDDEQRLLERLLEVYPDEPVAAQRFQKISQAMGTRTPKQVASRVQKYFIKLVKAGLEAPGRMNYSLEPTKPKPKAGSSPKKPQSQQRRDETGEFGGMKKKANTGGTSRPRPTNKDKDKAPRKKAKSSMGSGQGRISGAQYLNYASAPTVYMSDDDDEESVQEMIGIRGSSASKMSGSSAQAGPSNPRHVGYGCNSCGMSPIQGTRYHCLECDAHGGMNLCASCYSSGYYRNEHHSLSHSFRPVEIPEVVATYHHYQSSSHSTSLQGSPQPSIGSSSSQQR</sequence>
<dbReference type="InterPro" id="IPR001005">
    <property type="entry name" value="SANT/Myb"/>
</dbReference>
<evidence type="ECO:0000256" key="1">
    <source>
        <dbReference type="ARBA" id="ARBA00022723"/>
    </source>
</evidence>
<comment type="caution">
    <text evidence="9">The sequence shown here is derived from an EMBL/GenBank/DDBJ whole genome shotgun (WGS) entry which is preliminary data.</text>
</comment>
<dbReference type="Gene3D" id="1.10.10.60">
    <property type="entry name" value="Homeodomain-like"/>
    <property type="match status" value="1"/>
</dbReference>
<feature type="region of interest" description="Disordered" evidence="5">
    <location>
        <begin position="356"/>
        <end position="399"/>
    </location>
</feature>
<feature type="compositionally biased region" description="Polar residues" evidence="5">
    <location>
        <begin position="1"/>
        <end position="14"/>
    </location>
</feature>
<dbReference type="Pfam" id="PF00569">
    <property type="entry name" value="ZZ"/>
    <property type="match status" value="1"/>
</dbReference>
<dbReference type="Gene3D" id="3.30.60.90">
    <property type="match status" value="1"/>
</dbReference>
<dbReference type="InterPro" id="IPR000433">
    <property type="entry name" value="Znf_ZZ"/>
</dbReference>
<feature type="compositionally biased region" description="Polar residues" evidence="5">
    <location>
        <begin position="263"/>
        <end position="274"/>
    </location>
</feature>
<dbReference type="CDD" id="cd00167">
    <property type="entry name" value="SANT"/>
    <property type="match status" value="1"/>
</dbReference>
<organism evidence="9 10">
    <name type="scientific">Actinomortierella ambigua</name>
    <dbReference type="NCBI Taxonomy" id="1343610"/>
    <lineage>
        <taxon>Eukaryota</taxon>
        <taxon>Fungi</taxon>
        <taxon>Fungi incertae sedis</taxon>
        <taxon>Mucoromycota</taxon>
        <taxon>Mortierellomycotina</taxon>
        <taxon>Mortierellomycetes</taxon>
        <taxon>Mortierellales</taxon>
        <taxon>Mortierellaceae</taxon>
        <taxon>Actinomortierella</taxon>
    </lineage>
</organism>
<evidence type="ECO:0000256" key="5">
    <source>
        <dbReference type="SAM" id="MobiDB-lite"/>
    </source>
</evidence>
<feature type="compositionally biased region" description="Pro residues" evidence="5">
    <location>
        <begin position="293"/>
        <end position="306"/>
    </location>
</feature>
<dbReference type="EMBL" id="JAAAJB010000434">
    <property type="protein sequence ID" value="KAG0255938.1"/>
    <property type="molecule type" value="Genomic_DNA"/>
</dbReference>
<feature type="compositionally biased region" description="Low complexity" evidence="5">
    <location>
        <begin position="275"/>
        <end position="292"/>
    </location>
</feature>
<protein>
    <recommendedName>
        <fullName evidence="11">ZZ-type domain-containing protein</fullName>
    </recommendedName>
</protein>
<dbReference type="CDD" id="cd02338">
    <property type="entry name" value="ZZ_PCMF_like"/>
    <property type="match status" value="1"/>
</dbReference>
<feature type="compositionally biased region" description="Low complexity" evidence="5">
    <location>
        <begin position="473"/>
        <end position="484"/>
    </location>
</feature>
<reference evidence="9" key="1">
    <citation type="journal article" date="2020" name="Fungal Divers.">
        <title>Resolving the Mortierellaceae phylogeny through synthesis of multi-gene phylogenetics and phylogenomics.</title>
        <authorList>
            <person name="Vandepol N."/>
            <person name="Liber J."/>
            <person name="Desiro A."/>
            <person name="Na H."/>
            <person name="Kennedy M."/>
            <person name="Barry K."/>
            <person name="Grigoriev I.V."/>
            <person name="Miller A.N."/>
            <person name="O'Donnell K."/>
            <person name="Stajich J.E."/>
            <person name="Bonito G."/>
        </authorList>
    </citation>
    <scope>NUCLEOTIDE SEQUENCE</scope>
    <source>
        <strain evidence="9">BC1065</strain>
    </source>
</reference>
<gene>
    <name evidence="9" type="ORF">DFQ27_005995</name>
</gene>
<dbReference type="InterPro" id="IPR043145">
    <property type="entry name" value="Znf_ZZ_sf"/>
</dbReference>
<feature type="domain" description="HTH myb-type" evidence="8">
    <location>
        <begin position="398"/>
        <end position="451"/>
    </location>
</feature>
<evidence type="ECO:0000259" key="6">
    <source>
        <dbReference type="PROSITE" id="PS50090"/>
    </source>
</evidence>
<feature type="region of interest" description="Disordered" evidence="5">
    <location>
        <begin position="653"/>
        <end position="679"/>
    </location>
</feature>
<keyword evidence="2 4" id="KW-0863">Zinc-finger</keyword>
<feature type="compositionally biased region" description="Basic and acidic residues" evidence="5">
    <location>
        <begin position="177"/>
        <end position="186"/>
    </location>
</feature>
<dbReference type="SUPFAM" id="SSF46689">
    <property type="entry name" value="Homeodomain-like"/>
    <property type="match status" value="1"/>
</dbReference>
<proteinExistence type="predicted"/>
<dbReference type="InterPro" id="IPR017930">
    <property type="entry name" value="Myb_dom"/>
</dbReference>
<dbReference type="Proteomes" id="UP000807716">
    <property type="component" value="Unassembled WGS sequence"/>
</dbReference>
<dbReference type="SMART" id="SM00717">
    <property type="entry name" value="SANT"/>
    <property type="match status" value="1"/>
</dbReference>
<evidence type="ECO:0000259" key="7">
    <source>
        <dbReference type="PROSITE" id="PS50135"/>
    </source>
</evidence>
<feature type="domain" description="Myb-like" evidence="6">
    <location>
        <begin position="391"/>
        <end position="447"/>
    </location>
</feature>
<evidence type="ECO:0000313" key="10">
    <source>
        <dbReference type="Proteomes" id="UP000807716"/>
    </source>
</evidence>
<evidence type="ECO:0000256" key="3">
    <source>
        <dbReference type="ARBA" id="ARBA00022833"/>
    </source>
</evidence>
<name>A0A9P6Q0P7_9FUNG</name>
<dbReference type="PANTHER" id="PTHR22705:SF0">
    <property type="entry name" value="ZZ-TYPE ZINC FINGER-CONTAINING PROTEIN 3"/>
    <property type="match status" value="1"/>
</dbReference>
<feature type="region of interest" description="Disordered" evidence="5">
    <location>
        <begin position="1"/>
        <end position="41"/>
    </location>
</feature>
<evidence type="ECO:0008006" key="11">
    <source>
        <dbReference type="Google" id="ProtNLM"/>
    </source>
</evidence>
<evidence type="ECO:0000259" key="8">
    <source>
        <dbReference type="PROSITE" id="PS51294"/>
    </source>
</evidence>
<evidence type="ECO:0000256" key="4">
    <source>
        <dbReference type="PROSITE-ProRule" id="PRU00228"/>
    </source>
</evidence>
<keyword evidence="3" id="KW-0862">Zinc</keyword>
<keyword evidence="10" id="KW-1185">Reference proteome</keyword>
<dbReference type="AlphaFoldDB" id="A0A9P6Q0P7"/>
<feature type="compositionally biased region" description="Gly residues" evidence="5">
    <location>
        <begin position="363"/>
        <end position="380"/>
    </location>
</feature>
<feature type="compositionally biased region" description="Polar residues" evidence="5">
    <location>
        <begin position="150"/>
        <end position="163"/>
    </location>
</feature>
<evidence type="ECO:0000313" key="9">
    <source>
        <dbReference type="EMBL" id="KAG0255938.1"/>
    </source>
</evidence>
<dbReference type="Pfam" id="PF00249">
    <property type="entry name" value="Myb_DNA-binding"/>
    <property type="match status" value="1"/>
</dbReference>
<dbReference type="PROSITE" id="PS50135">
    <property type="entry name" value="ZF_ZZ_2"/>
    <property type="match status" value="1"/>
</dbReference>
<dbReference type="InterPro" id="IPR037830">
    <property type="entry name" value="ZZZ3"/>
</dbReference>
<dbReference type="GO" id="GO:0008270">
    <property type="term" value="F:zinc ion binding"/>
    <property type="evidence" value="ECO:0007669"/>
    <property type="project" value="UniProtKB-KW"/>
</dbReference>
<dbReference type="PROSITE" id="PS50090">
    <property type="entry name" value="MYB_LIKE"/>
    <property type="match status" value="1"/>
</dbReference>
<feature type="compositionally biased region" description="Low complexity" evidence="5">
    <location>
        <begin position="15"/>
        <end position="34"/>
    </location>
</feature>
<feature type="region of interest" description="Disordered" evidence="5">
    <location>
        <begin position="150"/>
        <end position="313"/>
    </location>
</feature>